<name>A0ABQ4CB77_9ACTN</name>
<proteinExistence type="predicted"/>
<keyword evidence="2" id="KW-1185">Reference proteome</keyword>
<dbReference type="EMBL" id="BONC01000058">
    <property type="protein sequence ID" value="GIF60032.1"/>
    <property type="molecule type" value="Genomic_DNA"/>
</dbReference>
<evidence type="ECO:0000313" key="1">
    <source>
        <dbReference type="EMBL" id="GIF60032.1"/>
    </source>
</evidence>
<sequence>MNLALCADVGSTYTKVVVVDLDGGAVVAAADHPTTVSTDVLHGLDAAAAATGRSVPADRWYVCSSAGGGLRLAVVGYEELVTAQAGHRVGLSAGARVVHVSAGPLGSLAELRAARPDVVLLVGGTDGGDAAVLAHNAARLARARWRVPVVLAGNADARDSLTALLAGAGVPVTATANVLPRIGVLEPGPARAAIRDVFLSHVIGGKRLSKGRRFPSLVRAATPDAVLTGVETLADHTGGDLLVVDVGGATTDVYSVLTPDGHADDVAGTLWRARTVEGDLGMRWTAPDVIRAAEAERMLSNGPLLTLSAEERSVPNAGAQLGAVAELEAAAARRAATPGFVPGSDVERALDRRIAALAATVAVRRHARGPAGRVARDLRDVRLLVGSGGVLRHAAAGEAKEVLDAVLTDHAGGWPVPRAAQPVVDVSYVLAAAGLLAGEHLSAARALLERHLYGG</sequence>
<dbReference type="NCBIfam" id="TIGR01319">
    <property type="entry name" value="glmL_fam"/>
    <property type="match status" value="1"/>
</dbReference>
<evidence type="ECO:0000313" key="2">
    <source>
        <dbReference type="Proteomes" id="UP000624325"/>
    </source>
</evidence>
<reference evidence="1 2" key="1">
    <citation type="submission" date="2021-01" db="EMBL/GenBank/DDBJ databases">
        <title>Whole genome shotgun sequence of Asanoa iriomotensis NBRC 100142.</title>
        <authorList>
            <person name="Komaki H."/>
            <person name="Tamura T."/>
        </authorList>
    </citation>
    <scope>NUCLEOTIDE SEQUENCE [LARGE SCALE GENOMIC DNA]</scope>
    <source>
        <strain evidence="1 2">NBRC 100142</strain>
    </source>
</reference>
<dbReference type="RefSeq" id="WP_203706848.1">
    <property type="nucleotide sequence ID" value="NZ_BAAALU010000049.1"/>
</dbReference>
<dbReference type="Proteomes" id="UP000624325">
    <property type="component" value="Unassembled WGS sequence"/>
</dbReference>
<dbReference type="SUPFAM" id="SSF53067">
    <property type="entry name" value="Actin-like ATPase domain"/>
    <property type="match status" value="1"/>
</dbReference>
<comment type="caution">
    <text evidence="1">The sequence shown here is derived from an EMBL/GenBank/DDBJ whole genome shotgun (WGS) entry which is preliminary data.</text>
</comment>
<dbReference type="InterPro" id="IPR043129">
    <property type="entry name" value="ATPase_NBD"/>
</dbReference>
<protein>
    <submittedName>
        <fullName evidence="1">Glutamate mutase</fullName>
    </submittedName>
</protein>
<accession>A0ABQ4CB77</accession>
<dbReference type="InterPro" id="IPR006230">
    <property type="entry name" value="MutL"/>
</dbReference>
<gene>
    <name evidence="1" type="ORF">Air01nite_61270</name>
</gene>
<dbReference type="Pfam" id="PF13941">
    <property type="entry name" value="MutL"/>
    <property type="match status" value="1"/>
</dbReference>
<organism evidence="1 2">
    <name type="scientific">Asanoa iriomotensis</name>
    <dbReference type="NCBI Taxonomy" id="234613"/>
    <lineage>
        <taxon>Bacteria</taxon>
        <taxon>Bacillati</taxon>
        <taxon>Actinomycetota</taxon>
        <taxon>Actinomycetes</taxon>
        <taxon>Micromonosporales</taxon>
        <taxon>Micromonosporaceae</taxon>
        <taxon>Asanoa</taxon>
    </lineage>
</organism>